<gene>
    <name evidence="4" type="ordered locus">Aboo_1192</name>
</gene>
<dbReference type="Gene3D" id="3.40.50.300">
    <property type="entry name" value="P-loop containing nucleotide triphosphate hydrolases"/>
    <property type="match status" value="1"/>
</dbReference>
<organism evidence="4 5">
    <name type="scientific">Aciduliprofundum boonei (strain DSM 19572 / T469)</name>
    <dbReference type="NCBI Taxonomy" id="439481"/>
    <lineage>
        <taxon>Archaea</taxon>
        <taxon>Methanobacteriati</taxon>
        <taxon>Thermoplasmatota</taxon>
        <taxon>DHVE2 group</taxon>
        <taxon>Candidatus Aciduliprofundum</taxon>
    </lineage>
</organism>
<evidence type="ECO:0000259" key="3">
    <source>
        <dbReference type="Pfam" id="PF07088"/>
    </source>
</evidence>
<dbReference type="RefSeq" id="WP_008085690.1">
    <property type="nucleotide sequence ID" value="NC_013926.1"/>
</dbReference>
<dbReference type="SUPFAM" id="SSF52540">
    <property type="entry name" value="P-loop containing nucleoside triphosphate hydrolases"/>
    <property type="match status" value="1"/>
</dbReference>
<keyword evidence="5" id="KW-1185">Reference proteome</keyword>
<dbReference type="AlphaFoldDB" id="B5IFR8"/>
<dbReference type="PANTHER" id="PTHR43637:SF2">
    <property type="entry name" value="PROTEIN GVPD 1"/>
    <property type="match status" value="1"/>
</dbReference>
<sequence length="457" mass="53553">MNWPTEIGNFLQKNGTVLLIRGEPGTGKTLFSLTLMKDLKNTILIAPRKVYQDIVRNYPWIDEEAKNRILIIDEKYDYETTHKFGNLFFLLPESFRLALNKIEEGSINTIILDSWYTLIEELKYKSIEEQERKDIYDPERFLLNLVKLSDLGVNLIINREGDKDDTLSYVADGVITLKKNIENGRLYRYLILDKLRGVGIKKSEYFFTLKNGMANILISHPFKHPKEIIDIPKKDIKIGYGVPSMVFDDILSFERGNTVLYDFEEYVPKIYHFITLMSTTANFLKNGIKSIILPPNDMDMNEIKYQIYLFNIHKYISNLRIIYPEKELEDFVVETNFYNLKRIIESMERCITEEDMNPLVIIGYDRLFNFLEEHQIMQLIDYMRNFVRKHGGLLIISGKMSNKAIKNFSAGLADIYLKFKNVNGDIIMYGIKPWTRVYHLSLSSEKGYPEIIKEEVL</sequence>
<dbReference type="Pfam" id="PF07088">
    <property type="entry name" value="GvpD_P-loop"/>
    <property type="match status" value="1"/>
</dbReference>
<dbReference type="PANTHER" id="PTHR43637">
    <property type="entry name" value="UPF0273 PROTEIN TM_0370"/>
    <property type="match status" value="1"/>
</dbReference>
<dbReference type="OrthoDB" id="49590at2157"/>
<evidence type="ECO:0000313" key="4">
    <source>
        <dbReference type="EMBL" id="ADD09001.1"/>
    </source>
</evidence>
<dbReference type="Proteomes" id="UP000001400">
    <property type="component" value="Chromosome"/>
</dbReference>
<feature type="domain" description="GvpD P-loop" evidence="3">
    <location>
        <begin position="10"/>
        <end position="193"/>
    </location>
</feature>
<dbReference type="eggNOG" id="arCOG01178">
    <property type="taxonomic scope" value="Archaea"/>
</dbReference>
<evidence type="ECO:0000256" key="1">
    <source>
        <dbReference type="ARBA" id="ARBA00022741"/>
    </source>
</evidence>
<keyword evidence="2" id="KW-0067">ATP-binding</keyword>
<evidence type="ECO:0000256" key="2">
    <source>
        <dbReference type="ARBA" id="ARBA00022840"/>
    </source>
</evidence>
<protein>
    <submittedName>
        <fullName evidence="4">GvpD gas vesicle</fullName>
    </submittedName>
</protein>
<dbReference type="GO" id="GO:0005524">
    <property type="term" value="F:ATP binding"/>
    <property type="evidence" value="ECO:0007669"/>
    <property type="project" value="UniProtKB-KW"/>
</dbReference>
<dbReference type="InterPro" id="IPR009788">
    <property type="entry name" value="GvpD_P-loop"/>
</dbReference>
<accession>B5IFR8</accession>
<dbReference type="InterPro" id="IPR027417">
    <property type="entry name" value="P-loop_NTPase"/>
</dbReference>
<reference evidence="4" key="1">
    <citation type="submission" date="2010-02" db="EMBL/GenBank/DDBJ databases">
        <title>Complete sequence of Aciduliprofundum boonei T469.</title>
        <authorList>
            <consortium name="US DOE Joint Genome Institute"/>
            <person name="Lucas S."/>
            <person name="Copeland A."/>
            <person name="Lapidus A."/>
            <person name="Cheng J.-F."/>
            <person name="Bruce D."/>
            <person name="Goodwin L."/>
            <person name="Pitluck S."/>
            <person name="Saunders E."/>
            <person name="Detter J.C."/>
            <person name="Han C."/>
            <person name="Tapia R."/>
            <person name="Land M."/>
            <person name="Hauser L."/>
            <person name="Kyrpides N."/>
            <person name="Mikhailova N."/>
            <person name="Flores G."/>
            <person name="Reysenbach A.-L."/>
            <person name="Woyke T."/>
        </authorList>
    </citation>
    <scope>NUCLEOTIDE SEQUENCE</scope>
    <source>
        <strain evidence="4">T469</strain>
    </source>
</reference>
<evidence type="ECO:0000313" key="5">
    <source>
        <dbReference type="Proteomes" id="UP000001400"/>
    </source>
</evidence>
<dbReference type="KEGG" id="abi:Aboo_1192"/>
<keyword evidence="1" id="KW-0547">Nucleotide-binding</keyword>
<name>B5IFR8_ACIB4</name>
<dbReference type="HOGENOM" id="CLU_047518_0_0_2"/>
<dbReference type="STRING" id="439481.Aboo_1192"/>
<dbReference type="EMBL" id="CP001941">
    <property type="protein sequence ID" value="ADD09001.1"/>
    <property type="molecule type" value="Genomic_DNA"/>
</dbReference>
<proteinExistence type="predicted"/>
<dbReference type="GeneID" id="8828152"/>